<dbReference type="Gene3D" id="3.20.20.100">
    <property type="entry name" value="NADP-dependent oxidoreductase domain"/>
    <property type="match status" value="1"/>
</dbReference>
<evidence type="ECO:0000313" key="4">
    <source>
        <dbReference type="Proteomes" id="UP000253919"/>
    </source>
</evidence>
<evidence type="ECO:0000259" key="2">
    <source>
        <dbReference type="Pfam" id="PF00248"/>
    </source>
</evidence>
<feature type="domain" description="NADP-dependent oxidoreductase" evidence="2">
    <location>
        <begin position="15"/>
        <end position="319"/>
    </location>
</feature>
<dbReference type="RefSeq" id="WP_115375242.1">
    <property type="nucleotide sequence ID" value="NZ_QASA01000001.1"/>
</dbReference>
<dbReference type="GO" id="GO:0016491">
    <property type="term" value="F:oxidoreductase activity"/>
    <property type="evidence" value="ECO:0007669"/>
    <property type="project" value="UniProtKB-KW"/>
</dbReference>
<keyword evidence="1 3" id="KW-0560">Oxidoreductase</keyword>
<dbReference type="EC" id="1.1.1.-" evidence="3"/>
<dbReference type="PANTHER" id="PTHR43364:SF18">
    <property type="entry name" value="OXIDOREDUCTASE"/>
    <property type="match status" value="1"/>
</dbReference>
<dbReference type="Proteomes" id="UP000253919">
    <property type="component" value="Unassembled WGS sequence"/>
</dbReference>
<dbReference type="SUPFAM" id="SSF51430">
    <property type="entry name" value="NAD(P)-linked oxidoreductase"/>
    <property type="match status" value="1"/>
</dbReference>
<dbReference type="InterPro" id="IPR036812">
    <property type="entry name" value="NAD(P)_OxRdtase_dom_sf"/>
</dbReference>
<reference evidence="3 4" key="1">
    <citation type="submission" date="2018-04" db="EMBL/GenBank/DDBJ databases">
        <title>Adhaeribacter sp. HMF7616 genome sequencing and assembly.</title>
        <authorList>
            <person name="Kang H."/>
            <person name="Kang J."/>
            <person name="Cha I."/>
            <person name="Kim H."/>
            <person name="Joh K."/>
        </authorList>
    </citation>
    <scope>NUCLEOTIDE SEQUENCE [LARGE SCALE GENOMIC DNA]</scope>
    <source>
        <strain evidence="3 4">HMF7616</strain>
    </source>
</reference>
<organism evidence="3 4">
    <name type="scientific">Adhaeribacter pallidiroseus</name>
    <dbReference type="NCBI Taxonomy" id="2072847"/>
    <lineage>
        <taxon>Bacteria</taxon>
        <taxon>Pseudomonadati</taxon>
        <taxon>Bacteroidota</taxon>
        <taxon>Cytophagia</taxon>
        <taxon>Cytophagales</taxon>
        <taxon>Hymenobacteraceae</taxon>
        <taxon>Adhaeribacter</taxon>
    </lineage>
</organism>
<dbReference type="CDD" id="cd19091">
    <property type="entry name" value="AKR_PsAKR"/>
    <property type="match status" value="1"/>
</dbReference>
<dbReference type="GO" id="GO:0005829">
    <property type="term" value="C:cytosol"/>
    <property type="evidence" value="ECO:0007669"/>
    <property type="project" value="UniProtKB-ARBA"/>
</dbReference>
<dbReference type="EMBL" id="QASA01000001">
    <property type="protein sequence ID" value="RDC66369.1"/>
    <property type="molecule type" value="Genomic_DNA"/>
</dbReference>
<dbReference type="InterPro" id="IPR023210">
    <property type="entry name" value="NADP_OxRdtase_dom"/>
</dbReference>
<gene>
    <name evidence="3" type="ORF">AHMF7616_05000</name>
</gene>
<dbReference type="PANTHER" id="PTHR43364">
    <property type="entry name" value="NADH-SPECIFIC METHYLGLYOXAL REDUCTASE-RELATED"/>
    <property type="match status" value="1"/>
</dbReference>
<evidence type="ECO:0000313" key="3">
    <source>
        <dbReference type="EMBL" id="RDC66369.1"/>
    </source>
</evidence>
<protein>
    <submittedName>
        <fullName evidence="3">Putative aryl-alcohol dehydrogenase</fullName>
        <ecNumber evidence="3">1.1.1.-</ecNumber>
    </submittedName>
</protein>
<name>A0A369QU89_9BACT</name>
<dbReference type="Pfam" id="PF00248">
    <property type="entry name" value="Aldo_ket_red"/>
    <property type="match status" value="1"/>
</dbReference>
<dbReference type="InterPro" id="IPR050523">
    <property type="entry name" value="AKR_Detox_Biosynth"/>
</dbReference>
<dbReference type="AlphaFoldDB" id="A0A369QU89"/>
<dbReference type="FunFam" id="3.20.20.100:FF:000004">
    <property type="entry name" value="Oxidoreductase, aldo/keto reductase"/>
    <property type="match status" value="1"/>
</dbReference>
<comment type="caution">
    <text evidence="3">The sequence shown here is derived from an EMBL/GenBank/DDBJ whole genome shotgun (WGS) entry which is preliminary data.</text>
</comment>
<keyword evidence="4" id="KW-1185">Reference proteome</keyword>
<evidence type="ECO:0000256" key="1">
    <source>
        <dbReference type="ARBA" id="ARBA00023002"/>
    </source>
</evidence>
<sequence length="345" mass="38225">MKYNLLGNTGVLVSELCFGTMTFGGQGYWEAIGKQTQDEATNLLKSVVDAGINFIDTANVYSFGQSEQLLGEGIKQAGLARNELFIATKVRGRMAPGVNQIGLSRYHIMQSVEESLQRLQLDHIDLLYVHGVDAVTSVEQIVHSLHDVVTSGKVRYVGVCNWPAWMVMKALGIAKQRGWHEFVAMQYFYAAANRDVEQELIPLALEEQVGFMPWSPLAGGFLSGKFTRNQTNTGGQSRRDSFDFPVIDKEKAYDVIDVLIRLGESYNVSAAEIALAWVRQQKGVTSTIIGAKTPEQLASNIHSTTFELSATDLDELNAVSLPEKRYPGWMVERQMGDRLPAADKK</sequence>
<dbReference type="OrthoDB" id="9773828at2"/>
<proteinExistence type="predicted"/>
<accession>A0A369QU89</accession>